<evidence type="ECO:0000313" key="3">
    <source>
        <dbReference type="Proteomes" id="UP000179118"/>
    </source>
</evidence>
<dbReference type="InterPro" id="IPR050570">
    <property type="entry name" value="Cell_wall_metabolism_enzyme"/>
</dbReference>
<dbReference type="PROSITE" id="PS51782">
    <property type="entry name" value="LYSM"/>
    <property type="match status" value="2"/>
</dbReference>
<dbReference type="Gene3D" id="2.70.70.10">
    <property type="entry name" value="Glucose Permease (Domain IIA)"/>
    <property type="match status" value="1"/>
</dbReference>
<sequence>MKNRAKYSAFFVFPRVGFLVLAFLVGIGTPFASVQARALSYLGGKSDKSVVLSVRSEAQNSQTIAFLEGAVNFDPNPAKGGGDITVIDDSAFISDSGPSGTIADIESGDHQGRVSLYVVRPGDTIAQVAKMFGVTVDTILWANDLPRGASLRDGQHLVILPIDGVQHTVKKGDTLQSIAKKYKGDIDEILEFNDITAYQKLSIGDVVIVPNGKEETESVSASKSTSGSRSRTIAAYPSYEGYYTHPVPGGHKTQGIHGYNGVDYGAPTGTSVYVAAEGTVIVSKFRASGCGRSCGGGYGNYIVVEHPNGTQTLYGHLSAVYTSVGGRVDKGQMIGAVGNTGKSTGSHLHFEVRGAKNPF</sequence>
<dbReference type="CDD" id="cd00118">
    <property type="entry name" value="LysM"/>
    <property type="match status" value="2"/>
</dbReference>
<reference evidence="2 3" key="1">
    <citation type="journal article" date="2016" name="Nat. Commun.">
        <title>Thousands of microbial genomes shed light on interconnected biogeochemical processes in an aquifer system.</title>
        <authorList>
            <person name="Anantharaman K."/>
            <person name="Brown C.T."/>
            <person name="Hug L.A."/>
            <person name="Sharon I."/>
            <person name="Castelle C.J."/>
            <person name="Probst A.J."/>
            <person name="Thomas B.C."/>
            <person name="Singh A."/>
            <person name="Wilkins M.J."/>
            <person name="Karaoz U."/>
            <person name="Brodie E.L."/>
            <person name="Williams K.H."/>
            <person name="Hubbard S.S."/>
            <person name="Banfield J.F."/>
        </authorList>
    </citation>
    <scope>NUCLEOTIDE SEQUENCE [LARGE SCALE GENOMIC DNA]</scope>
</reference>
<dbReference type="InterPro" id="IPR011055">
    <property type="entry name" value="Dup_hybrid_motif"/>
</dbReference>
<dbReference type="PANTHER" id="PTHR21666">
    <property type="entry name" value="PEPTIDASE-RELATED"/>
    <property type="match status" value="1"/>
</dbReference>
<dbReference type="Pfam" id="PF01551">
    <property type="entry name" value="Peptidase_M23"/>
    <property type="match status" value="1"/>
</dbReference>
<dbReference type="Gene3D" id="3.10.350.10">
    <property type="entry name" value="LysM domain"/>
    <property type="match status" value="2"/>
</dbReference>
<dbReference type="SMART" id="SM00257">
    <property type="entry name" value="LysM"/>
    <property type="match status" value="2"/>
</dbReference>
<dbReference type="PANTHER" id="PTHR21666:SF270">
    <property type="entry name" value="MUREIN HYDROLASE ACTIVATOR ENVC"/>
    <property type="match status" value="1"/>
</dbReference>
<evidence type="ECO:0000259" key="1">
    <source>
        <dbReference type="PROSITE" id="PS51782"/>
    </source>
</evidence>
<organism evidence="2 3">
    <name type="scientific">Candidatus Yonathbacteria bacterium RIFCSPHIGHO2_02_FULL_44_14</name>
    <dbReference type="NCBI Taxonomy" id="1802724"/>
    <lineage>
        <taxon>Bacteria</taxon>
        <taxon>Candidatus Yonathiibacteriota</taxon>
    </lineage>
</organism>
<dbReference type="SUPFAM" id="SSF54106">
    <property type="entry name" value="LysM domain"/>
    <property type="match status" value="1"/>
</dbReference>
<gene>
    <name evidence="2" type="ORF">A3D51_01110</name>
</gene>
<dbReference type="EMBL" id="MHUT01000021">
    <property type="protein sequence ID" value="OHA80409.1"/>
    <property type="molecule type" value="Genomic_DNA"/>
</dbReference>
<dbReference type="GO" id="GO:0004222">
    <property type="term" value="F:metalloendopeptidase activity"/>
    <property type="evidence" value="ECO:0007669"/>
    <property type="project" value="TreeGrafter"/>
</dbReference>
<dbReference type="InterPro" id="IPR018392">
    <property type="entry name" value="LysM"/>
</dbReference>
<dbReference type="AlphaFoldDB" id="A0A1G2S6U1"/>
<proteinExistence type="predicted"/>
<comment type="caution">
    <text evidence="2">The sequence shown here is derived from an EMBL/GenBank/DDBJ whole genome shotgun (WGS) entry which is preliminary data.</text>
</comment>
<name>A0A1G2S6U1_9BACT</name>
<dbReference type="Pfam" id="PF01476">
    <property type="entry name" value="LysM"/>
    <property type="match status" value="2"/>
</dbReference>
<dbReference type="Proteomes" id="UP000179118">
    <property type="component" value="Unassembled WGS sequence"/>
</dbReference>
<protein>
    <recommendedName>
        <fullName evidence="1">LysM domain-containing protein</fullName>
    </recommendedName>
</protein>
<dbReference type="InterPro" id="IPR036779">
    <property type="entry name" value="LysM_dom_sf"/>
</dbReference>
<dbReference type="CDD" id="cd12797">
    <property type="entry name" value="M23_peptidase"/>
    <property type="match status" value="1"/>
</dbReference>
<accession>A0A1G2S6U1</accession>
<dbReference type="InterPro" id="IPR016047">
    <property type="entry name" value="M23ase_b-sheet_dom"/>
</dbReference>
<dbReference type="SUPFAM" id="SSF51261">
    <property type="entry name" value="Duplicated hybrid motif"/>
    <property type="match status" value="1"/>
</dbReference>
<evidence type="ECO:0000313" key="2">
    <source>
        <dbReference type="EMBL" id="OHA80409.1"/>
    </source>
</evidence>
<feature type="domain" description="LysM" evidence="1">
    <location>
        <begin position="165"/>
        <end position="209"/>
    </location>
</feature>
<feature type="domain" description="LysM" evidence="1">
    <location>
        <begin position="115"/>
        <end position="159"/>
    </location>
</feature>